<gene>
    <name evidence="1" type="ORF">CEPIT_LOCUS21048</name>
</gene>
<reference evidence="1" key="1">
    <citation type="submission" date="2022-07" db="EMBL/GenBank/DDBJ databases">
        <authorList>
            <person name="Macas J."/>
            <person name="Novak P."/>
            <person name="Neumann P."/>
        </authorList>
    </citation>
    <scope>NUCLEOTIDE SEQUENCE</scope>
</reference>
<organism evidence="1 2">
    <name type="scientific">Cuscuta epithymum</name>
    <dbReference type="NCBI Taxonomy" id="186058"/>
    <lineage>
        <taxon>Eukaryota</taxon>
        <taxon>Viridiplantae</taxon>
        <taxon>Streptophyta</taxon>
        <taxon>Embryophyta</taxon>
        <taxon>Tracheophyta</taxon>
        <taxon>Spermatophyta</taxon>
        <taxon>Magnoliopsida</taxon>
        <taxon>eudicotyledons</taxon>
        <taxon>Gunneridae</taxon>
        <taxon>Pentapetalae</taxon>
        <taxon>asterids</taxon>
        <taxon>lamiids</taxon>
        <taxon>Solanales</taxon>
        <taxon>Convolvulaceae</taxon>
        <taxon>Cuscuteae</taxon>
        <taxon>Cuscuta</taxon>
        <taxon>Cuscuta subgen. Cuscuta</taxon>
    </lineage>
</organism>
<dbReference type="Proteomes" id="UP001152523">
    <property type="component" value="Unassembled WGS sequence"/>
</dbReference>
<dbReference type="AlphaFoldDB" id="A0AAV0E3M8"/>
<dbReference type="EMBL" id="CAMAPF010000244">
    <property type="protein sequence ID" value="CAH9115338.1"/>
    <property type="molecule type" value="Genomic_DNA"/>
</dbReference>
<keyword evidence="2" id="KW-1185">Reference proteome</keyword>
<comment type="caution">
    <text evidence="1">The sequence shown here is derived from an EMBL/GenBank/DDBJ whole genome shotgun (WGS) entry which is preliminary data.</text>
</comment>
<accession>A0AAV0E3M8</accession>
<proteinExistence type="predicted"/>
<name>A0AAV0E3M8_9ASTE</name>
<evidence type="ECO:0000313" key="1">
    <source>
        <dbReference type="EMBL" id="CAH9115338.1"/>
    </source>
</evidence>
<evidence type="ECO:0000313" key="2">
    <source>
        <dbReference type="Proteomes" id="UP001152523"/>
    </source>
</evidence>
<protein>
    <submittedName>
        <fullName evidence="1">Uncharacterized protein</fullName>
    </submittedName>
</protein>
<sequence length="107" mass="12736">MEILDYTHQLDSINTQGKIVDWSATLEIQEEFVYVKHYPHNWWKPTIYAKCSCNQMTLCSFCKIWLYFLAKMFHQKSINMKINITFIKMNDNQGIMFGIGSAIIRKF</sequence>